<dbReference type="Proteomes" id="UP001143981">
    <property type="component" value="Unassembled WGS sequence"/>
</dbReference>
<comment type="caution">
    <text evidence="2">The sequence shown here is derived from an EMBL/GenBank/DDBJ whole genome shotgun (WGS) entry which is preliminary data.</text>
</comment>
<dbReference type="PROSITE" id="PS51733">
    <property type="entry name" value="BPL_LPL_CATALYTIC"/>
    <property type="match status" value="1"/>
</dbReference>
<dbReference type="PANTHER" id="PTHR10993:SF7">
    <property type="entry name" value="LIPOYLTRANSFERASE 2, MITOCHONDRIAL-RELATED"/>
    <property type="match status" value="1"/>
</dbReference>
<feature type="domain" description="BPL/LPL catalytic" evidence="1">
    <location>
        <begin position="84"/>
        <end position="175"/>
    </location>
</feature>
<dbReference type="AlphaFoldDB" id="A0A9W7YJ51"/>
<organism evidence="2 3">
    <name type="scientific">Coemansia biformis</name>
    <dbReference type="NCBI Taxonomy" id="1286918"/>
    <lineage>
        <taxon>Eukaryota</taxon>
        <taxon>Fungi</taxon>
        <taxon>Fungi incertae sedis</taxon>
        <taxon>Zoopagomycota</taxon>
        <taxon>Kickxellomycotina</taxon>
        <taxon>Kickxellomycetes</taxon>
        <taxon>Kickxellales</taxon>
        <taxon>Kickxellaceae</taxon>
        <taxon>Coemansia</taxon>
    </lineage>
</organism>
<dbReference type="EMBL" id="JANBOI010000038">
    <property type="protein sequence ID" value="KAJ1735156.1"/>
    <property type="molecule type" value="Genomic_DNA"/>
</dbReference>
<dbReference type="PROSITE" id="PS01313">
    <property type="entry name" value="LIPB"/>
    <property type="match status" value="1"/>
</dbReference>
<dbReference type="InterPro" id="IPR020605">
    <property type="entry name" value="Octanoyltransferase_CS"/>
</dbReference>
<dbReference type="OrthoDB" id="19908at2759"/>
<dbReference type="GO" id="GO:0033819">
    <property type="term" value="F:lipoyl(octanoyl) transferase activity"/>
    <property type="evidence" value="ECO:0007669"/>
    <property type="project" value="InterPro"/>
</dbReference>
<dbReference type="SUPFAM" id="SSF55681">
    <property type="entry name" value="Class II aaRS and biotin synthetases"/>
    <property type="match status" value="1"/>
</dbReference>
<proteinExistence type="predicted"/>
<gene>
    <name evidence="2" type="ORF">LPJ61_000684</name>
</gene>
<keyword evidence="3" id="KW-1185">Reference proteome</keyword>
<name>A0A9W7YJ51_9FUNG</name>
<dbReference type="InterPro" id="IPR045864">
    <property type="entry name" value="aa-tRNA-synth_II/BPL/LPL"/>
</dbReference>
<dbReference type="Pfam" id="PF21948">
    <property type="entry name" value="LplA-B_cat"/>
    <property type="match status" value="1"/>
</dbReference>
<accession>A0A9W7YJ51</accession>
<dbReference type="InterPro" id="IPR004143">
    <property type="entry name" value="BPL_LPL_catalytic"/>
</dbReference>
<dbReference type="Gene3D" id="3.30.930.10">
    <property type="entry name" value="Bira Bifunctional Protein, Domain 2"/>
    <property type="match status" value="1"/>
</dbReference>
<sequence>MGLPCRARGAVRHVHRAAAGAVLPARPSPCVLGRSAEQLARLPPVGYVYLGEVPYGKALEMQRQLCRRRIDEIYNQPDGDRDSRALADVLVLLQHPPVYTNGRRNRGKLPSEDVARLRGLGSEYVETNRGGEITFHGPGQLVVYPTLYLKDHFLGAKCYVQGLENTIVETCARIG</sequence>
<protein>
    <recommendedName>
        <fullName evidence="1">BPL/LPL catalytic domain-containing protein</fullName>
    </recommendedName>
</protein>
<evidence type="ECO:0000313" key="3">
    <source>
        <dbReference type="Proteomes" id="UP001143981"/>
    </source>
</evidence>
<reference evidence="2" key="1">
    <citation type="submission" date="2022-07" db="EMBL/GenBank/DDBJ databases">
        <title>Phylogenomic reconstructions and comparative analyses of Kickxellomycotina fungi.</title>
        <authorList>
            <person name="Reynolds N.K."/>
            <person name="Stajich J.E."/>
            <person name="Barry K."/>
            <person name="Grigoriev I.V."/>
            <person name="Crous P."/>
            <person name="Smith M.E."/>
        </authorList>
    </citation>
    <scope>NUCLEOTIDE SEQUENCE</scope>
    <source>
        <strain evidence="2">BCRC 34381</strain>
    </source>
</reference>
<dbReference type="GO" id="GO:0009249">
    <property type="term" value="P:protein lipoylation"/>
    <property type="evidence" value="ECO:0007669"/>
    <property type="project" value="InterPro"/>
</dbReference>
<dbReference type="PANTHER" id="PTHR10993">
    <property type="entry name" value="OCTANOYLTRANSFERASE"/>
    <property type="match status" value="1"/>
</dbReference>
<feature type="non-terminal residue" evidence="2">
    <location>
        <position position="175"/>
    </location>
</feature>
<evidence type="ECO:0000259" key="1">
    <source>
        <dbReference type="PROSITE" id="PS51733"/>
    </source>
</evidence>
<evidence type="ECO:0000313" key="2">
    <source>
        <dbReference type="EMBL" id="KAJ1735156.1"/>
    </source>
</evidence>